<comment type="catalytic activity">
    <reaction evidence="4 7">
        <text>L-proline + NADP(+) = (S)-1-pyrroline-5-carboxylate + NADPH + 2 H(+)</text>
        <dbReference type="Rhea" id="RHEA:14109"/>
        <dbReference type="ChEBI" id="CHEBI:15378"/>
        <dbReference type="ChEBI" id="CHEBI:17388"/>
        <dbReference type="ChEBI" id="CHEBI:57783"/>
        <dbReference type="ChEBI" id="CHEBI:58349"/>
        <dbReference type="ChEBI" id="CHEBI:60039"/>
        <dbReference type="EC" id="1.5.1.2"/>
    </reaction>
</comment>
<dbReference type="Pfam" id="PF03807">
    <property type="entry name" value="F420_oxidored"/>
    <property type="match status" value="1"/>
</dbReference>
<gene>
    <name evidence="4 10" type="primary">proC</name>
    <name evidence="10" type="ORF">D9Q81_04060</name>
</gene>
<name>A0A3R9RIR8_9CREN</name>
<dbReference type="PROSITE" id="PS00521">
    <property type="entry name" value="P5CR"/>
    <property type="match status" value="1"/>
</dbReference>
<dbReference type="Pfam" id="PF14748">
    <property type="entry name" value="P5CR_dimer"/>
    <property type="match status" value="1"/>
</dbReference>
<comment type="subcellular location">
    <subcellularLocation>
        <location evidence="4">Cytoplasm</location>
    </subcellularLocation>
</comment>
<dbReference type="PANTHER" id="PTHR11645">
    <property type="entry name" value="PYRROLINE-5-CARBOXYLATE REDUCTASE"/>
    <property type="match status" value="1"/>
</dbReference>
<dbReference type="FunFam" id="1.10.3730.10:FF:000001">
    <property type="entry name" value="Pyrroline-5-carboxylate reductase"/>
    <property type="match status" value="1"/>
</dbReference>
<evidence type="ECO:0000256" key="5">
    <source>
        <dbReference type="NCBIfam" id="TIGR00112"/>
    </source>
</evidence>
<dbReference type="AlphaFoldDB" id="A0A3R9RIR8"/>
<proteinExistence type="inferred from homology"/>
<dbReference type="PIRSF" id="PIRSF000193">
    <property type="entry name" value="Pyrrol-5-carb_rd"/>
    <property type="match status" value="1"/>
</dbReference>
<feature type="domain" description="Pyrroline-5-carboxylate reductase dimerisation" evidence="9">
    <location>
        <begin position="159"/>
        <end position="263"/>
    </location>
</feature>
<dbReference type="InterPro" id="IPR000304">
    <property type="entry name" value="Pyrroline-COOH_reductase"/>
</dbReference>
<dbReference type="GO" id="GO:0055129">
    <property type="term" value="P:L-proline biosynthetic process"/>
    <property type="evidence" value="ECO:0007669"/>
    <property type="project" value="UniProtKB-UniRule"/>
</dbReference>
<comment type="caution">
    <text evidence="10">The sequence shown here is derived from an EMBL/GenBank/DDBJ whole genome shotgun (WGS) entry which is preliminary data.</text>
</comment>
<dbReference type="Gene3D" id="1.10.3730.10">
    <property type="entry name" value="ProC C-terminal domain-like"/>
    <property type="match status" value="1"/>
</dbReference>
<comment type="pathway">
    <text evidence="4 7">Amino-acid biosynthesis; L-proline biosynthesis; L-proline from L-glutamate 5-semialdehyde: step 1/1.</text>
</comment>
<dbReference type="UniPathway" id="UPA00098">
    <property type="reaction ID" value="UER00361"/>
</dbReference>
<evidence type="ECO:0000256" key="1">
    <source>
        <dbReference type="ARBA" id="ARBA00005525"/>
    </source>
</evidence>
<dbReference type="Proteomes" id="UP000278149">
    <property type="component" value="Unassembled WGS sequence"/>
</dbReference>
<evidence type="ECO:0000256" key="6">
    <source>
        <dbReference type="PIRSR" id="PIRSR000193-1"/>
    </source>
</evidence>
<comment type="similarity">
    <text evidence="1 4 7">Belongs to the pyrroline-5-carboxylate reductase family.</text>
</comment>
<dbReference type="InterPro" id="IPR028939">
    <property type="entry name" value="P5C_Rdtase_cat_N"/>
</dbReference>
<feature type="binding site" evidence="6">
    <location>
        <position position="57"/>
    </location>
    <ligand>
        <name>NADPH</name>
        <dbReference type="ChEBI" id="CHEBI:57783"/>
    </ligand>
</feature>
<evidence type="ECO:0000256" key="7">
    <source>
        <dbReference type="RuleBase" id="RU003903"/>
    </source>
</evidence>
<keyword evidence="4" id="KW-0963">Cytoplasm</keyword>
<dbReference type="SUPFAM" id="SSF48179">
    <property type="entry name" value="6-phosphogluconate dehydrogenase C-terminal domain-like"/>
    <property type="match status" value="1"/>
</dbReference>
<evidence type="ECO:0000256" key="3">
    <source>
        <dbReference type="ARBA" id="ARBA00023002"/>
    </source>
</evidence>
<evidence type="ECO:0000313" key="11">
    <source>
        <dbReference type="Proteomes" id="UP000278149"/>
    </source>
</evidence>
<dbReference type="Gene3D" id="3.40.50.720">
    <property type="entry name" value="NAD(P)-binding Rossmann-like Domain"/>
    <property type="match status" value="1"/>
</dbReference>
<evidence type="ECO:0000256" key="2">
    <source>
        <dbReference type="ARBA" id="ARBA00022857"/>
    </source>
</evidence>
<evidence type="ECO:0000259" key="9">
    <source>
        <dbReference type="Pfam" id="PF14748"/>
    </source>
</evidence>
<sequence length="275" mass="29664">MQFLDSSRQTLAVIGAGKIGTAILRALKDEWNVIGTGRSDETIERVRRVGAIATKDNSMACRIADVVILSVKPSHLRDLLPLSRHLEGKLVISVLAGVRTSMLESEFPKARIVRAMPNINAIIGASVTAISAGRSARESDIEVAERIFRKLGYVFRVPEEYMDPITALIGSGPALISEIIDAMLLGAVAAGMPRELAYEMLLKLMEGTVRALEETGMHPAQLRDLVTTPGGTTIAGISVMEEMRVKSGIIYAIKGASDRAKELGMHMESLVLAQT</sequence>
<keyword evidence="3 4" id="KW-0560">Oxidoreductase</keyword>
<accession>A0A3R9RIR8</accession>
<keyword evidence="4 7" id="KW-0641">Proline biosynthesis</keyword>
<feature type="domain" description="Pyrroline-5-carboxylate reductase catalytic N-terminal" evidence="8">
    <location>
        <begin position="11"/>
        <end position="97"/>
    </location>
</feature>
<keyword evidence="4 7" id="KW-0028">Amino-acid biosynthesis</keyword>
<dbReference type="HAMAP" id="MF_01925">
    <property type="entry name" value="P5C_reductase"/>
    <property type="match status" value="1"/>
</dbReference>
<dbReference type="FunFam" id="3.40.50.720:FF:000866">
    <property type="entry name" value="Pyrroline-5-carboxylate reductase"/>
    <property type="match status" value="1"/>
</dbReference>
<dbReference type="PANTHER" id="PTHR11645:SF0">
    <property type="entry name" value="PYRROLINE-5-CARBOXYLATE REDUCTASE 3"/>
    <property type="match status" value="1"/>
</dbReference>
<dbReference type="NCBIfam" id="TIGR00112">
    <property type="entry name" value="proC"/>
    <property type="match status" value="1"/>
</dbReference>
<dbReference type="GO" id="GO:0004735">
    <property type="term" value="F:pyrroline-5-carboxylate reductase activity"/>
    <property type="evidence" value="ECO:0007669"/>
    <property type="project" value="UniProtKB-UniRule"/>
</dbReference>
<evidence type="ECO:0000256" key="4">
    <source>
        <dbReference type="HAMAP-Rule" id="MF_01925"/>
    </source>
</evidence>
<reference evidence="10 11" key="1">
    <citation type="submission" date="2018-10" db="EMBL/GenBank/DDBJ databases">
        <title>Co-occurring genomic capacity for anaerobic methane metabolism and dissimilatory sulfite reduction discovered in the Korarchaeota.</title>
        <authorList>
            <person name="Mckay L.J."/>
            <person name="Dlakic M."/>
            <person name="Fields M.W."/>
            <person name="Delmont T.O."/>
            <person name="Eren A.M."/>
            <person name="Jay Z.J."/>
            <person name="Klingelsmith K.B."/>
            <person name="Rusch D.B."/>
            <person name="Inskeep W.P."/>
        </authorList>
    </citation>
    <scope>NUCLEOTIDE SEQUENCE [LARGE SCALE GENOMIC DNA]</scope>
    <source>
        <strain evidence="10 11">WS</strain>
    </source>
</reference>
<evidence type="ECO:0000313" key="10">
    <source>
        <dbReference type="EMBL" id="RSN69192.1"/>
    </source>
</evidence>
<dbReference type="SUPFAM" id="SSF51735">
    <property type="entry name" value="NAD(P)-binding Rossmann-fold domains"/>
    <property type="match status" value="1"/>
</dbReference>
<protein>
    <recommendedName>
        <fullName evidence="4 5">Pyrroline-5-carboxylate reductase</fullName>
        <shortName evidence="4">P5C reductase</shortName>
        <shortName evidence="4">P5CR</shortName>
        <ecNumber evidence="4 5">1.5.1.2</ecNumber>
    </recommendedName>
    <alternativeName>
        <fullName evidence="4">PCA reductase</fullName>
    </alternativeName>
</protein>
<dbReference type="GO" id="GO:0005737">
    <property type="term" value="C:cytoplasm"/>
    <property type="evidence" value="ECO:0007669"/>
    <property type="project" value="UniProtKB-SubCell"/>
</dbReference>
<dbReference type="InterPro" id="IPR053790">
    <property type="entry name" value="P5CR-like_CS"/>
</dbReference>
<dbReference type="InterPro" id="IPR029036">
    <property type="entry name" value="P5CR_dimer"/>
</dbReference>
<comment type="function">
    <text evidence="4">Catalyzes the reduction of 1-pyrroline-5-carboxylate (PCA) to L-proline.</text>
</comment>
<keyword evidence="2 4" id="KW-0521">NADP</keyword>
<dbReference type="EC" id="1.5.1.2" evidence="4 5"/>
<comment type="catalytic activity">
    <reaction evidence="4">
        <text>L-proline + NAD(+) = (S)-1-pyrroline-5-carboxylate + NADH + 2 H(+)</text>
        <dbReference type="Rhea" id="RHEA:14105"/>
        <dbReference type="ChEBI" id="CHEBI:15378"/>
        <dbReference type="ChEBI" id="CHEBI:17388"/>
        <dbReference type="ChEBI" id="CHEBI:57540"/>
        <dbReference type="ChEBI" id="CHEBI:57945"/>
        <dbReference type="ChEBI" id="CHEBI:60039"/>
        <dbReference type="EC" id="1.5.1.2"/>
    </reaction>
</comment>
<dbReference type="InterPro" id="IPR036291">
    <property type="entry name" value="NAD(P)-bd_dom_sf"/>
</dbReference>
<evidence type="ECO:0000259" key="8">
    <source>
        <dbReference type="Pfam" id="PF03807"/>
    </source>
</evidence>
<dbReference type="EMBL" id="RCOR01000021">
    <property type="protein sequence ID" value="RSN69192.1"/>
    <property type="molecule type" value="Genomic_DNA"/>
</dbReference>
<organism evidence="10 11">
    <name type="scientific">Candidatus Korarchaeum cryptofilum</name>
    <dbReference type="NCBI Taxonomy" id="498846"/>
    <lineage>
        <taxon>Archaea</taxon>
        <taxon>Thermoproteota</taxon>
        <taxon>Candidatus Korarchaeia</taxon>
        <taxon>Candidatus Korarchaeales</taxon>
        <taxon>Candidatus Korarchaeaceae</taxon>
        <taxon>Candidatus Korarchaeum</taxon>
    </lineage>
</organism>
<dbReference type="InterPro" id="IPR008927">
    <property type="entry name" value="6-PGluconate_DH-like_C_sf"/>
</dbReference>